<comment type="function">
    <text evidence="9">Component of the Mediator complex, a coactivator involved in the regulated transcription of nearly all RNA polymerase II-dependent genes. Mediator functions as a bridge to convey information from gene-specific regulatory proteins to the basal RNA polymerase II transcription machinery. Mediator is recruited to promoters by direct interactions with regulatory proteins and serves as a scaffold for the assembly of a functional preinitiation complex with RNA polymerase II and the general transcription factors.</text>
</comment>
<name>A0A9Q0MIP4_BLOTA</name>
<evidence type="ECO:0000256" key="1">
    <source>
        <dbReference type="ARBA" id="ARBA00004123"/>
    </source>
</evidence>
<comment type="similarity">
    <text evidence="2 9">Belongs to the Mediator complex subunit 1 family.</text>
</comment>
<proteinExistence type="inferred from homology"/>
<dbReference type="PANTHER" id="PTHR12881">
    <property type="entry name" value="MEDIATOR OF RNA POLYMERASE II TRANSCRIPTION SUBUNIT 1"/>
    <property type="match status" value="1"/>
</dbReference>
<feature type="region of interest" description="Disordered" evidence="10">
    <location>
        <begin position="961"/>
        <end position="980"/>
    </location>
</feature>
<dbReference type="OMA" id="DMYYVEI"/>
<evidence type="ECO:0000256" key="2">
    <source>
        <dbReference type="ARBA" id="ARBA00006210"/>
    </source>
</evidence>
<evidence type="ECO:0000256" key="7">
    <source>
        <dbReference type="ARBA" id="ARBA00023242"/>
    </source>
</evidence>
<dbReference type="Proteomes" id="UP001142055">
    <property type="component" value="Chromosome 1"/>
</dbReference>
<feature type="region of interest" description="Disordered" evidence="10">
    <location>
        <begin position="1054"/>
        <end position="1113"/>
    </location>
</feature>
<dbReference type="GO" id="GO:0016592">
    <property type="term" value="C:mediator complex"/>
    <property type="evidence" value="ECO:0007669"/>
    <property type="project" value="InterPro"/>
</dbReference>
<evidence type="ECO:0000256" key="5">
    <source>
        <dbReference type="ARBA" id="ARBA00023159"/>
    </source>
</evidence>
<evidence type="ECO:0000259" key="11">
    <source>
        <dbReference type="Pfam" id="PF10744"/>
    </source>
</evidence>
<dbReference type="GO" id="GO:0003712">
    <property type="term" value="F:transcription coregulator activity"/>
    <property type="evidence" value="ECO:0007669"/>
    <property type="project" value="InterPro"/>
</dbReference>
<feature type="compositionally biased region" description="Low complexity" evidence="10">
    <location>
        <begin position="800"/>
        <end position="813"/>
    </location>
</feature>
<gene>
    <name evidence="12" type="ORF">RDWZM_003617</name>
</gene>
<keyword evidence="6 9" id="KW-0804">Transcription</keyword>
<feature type="compositionally biased region" description="Low complexity" evidence="10">
    <location>
        <begin position="1201"/>
        <end position="1242"/>
    </location>
</feature>
<evidence type="ECO:0000256" key="6">
    <source>
        <dbReference type="ARBA" id="ARBA00023163"/>
    </source>
</evidence>
<reference evidence="12" key="1">
    <citation type="submission" date="2022-12" db="EMBL/GenBank/DDBJ databases">
        <title>Genome assemblies of Blomia tropicalis.</title>
        <authorList>
            <person name="Cui Y."/>
        </authorList>
    </citation>
    <scope>NUCLEOTIDE SEQUENCE</scope>
    <source>
        <tissue evidence="12">Adult mites</tissue>
    </source>
</reference>
<protein>
    <recommendedName>
        <fullName evidence="3 9">Mediator of RNA polymerase II transcription subunit 1</fullName>
    </recommendedName>
    <alternativeName>
        <fullName evidence="8 9">Mediator complex subunit 1</fullName>
    </alternativeName>
</protein>
<evidence type="ECO:0000256" key="4">
    <source>
        <dbReference type="ARBA" id="ARBA00023015"/>
    </source>
</evidence>
<feature type="compositionally biased region" description="Low complexity" evidence="10">
    <location>
        <begin position="720"/>
        <end position="735"/>
    </location>
</feature>
<evidence type="ECO:0000256" key="8">
    <source>
        <dbReference type="ARBA" id="ARBA00031254"/>
    </source>
</evidence>
<dbReference type="Pfam" id="PF10744">
    <property type="entry name" value="Med1"/>
    <property type="match status" value="1"/>
</dbReference>
<feature type="region of interest" description="Disordered" evidence="10">
    <location>
        <begin position="671"/>
        <end position="735"/>
    </location>
</feature>
<evidence type="ECO:0000313" key="12">
    <source>
        <dbReference type="EMBL" id="KAJ6225072.1"/>
    </source>
</evidence>
<evidence type="ECO:0000256" key="3">
    <source>
        <dbReference type="ARBA" id="ARBA00020612"/>
    </source>
</evidence>
<evidence type="ECO:0000256" key="10">
    <source>
        <dbReference type="SAM" id="MobiDB-lite"/>
    </source>
</evidence>
<keyword evidence="4 9" id="KW-0805">Transcription regulation</keyword>
<feature type="compositionally biased region" description="Basic and acidic residues" evidence="10">
    <location>
        <begin position="696"/>
        <end position="714"/>
    </location>
</feature>
<feature type="region of interest" description="Disordered" evidence="10">
    <location>
        <begin position="786"/>
        <end position="817"/>
    </location>
</feature>
<dbReference type="GO" id="GO:0045944">
    <property type="term" value="P:positive regulation of transcription by RNA polymerase II"/>
    <property type="evidence" value="ECO:0007669"/>
    <property type="project" value="UniProtKB-ARBA"/>
</dbReference>
<feature type="compositionally biased region" description="Polar residues" evidence="10">
    <location>
        <begin position="1055"/>
        <end position="1099"/>
    </location>
</feature>
<dbReference type="PANTHER" id="PTHR12881:SF10">
    <property type="entry name" value="MEDIATOR OF RNA POLYMERASE II TRANSCRIPTION SUBUNIT 1"/>
    <property type="match status" value="1"/>
</dbReference>
<feature type="compositionally biased region" description="Polar residues" evidence="10">
    <location>
        <begin position="562"/>
        <end position="572"/>
    </location>
</feature>
<comment type="caution">
    <text evidence="12">The sequence shown here is derived from an EMBL/GenBank/DDBJ whole genome shotgun (WGS) entry which is preliminary data.</text>
</comment>
<feature type="domain" description="Mediator complex subunit Med1" evidence="11">
    <location>
        <begin position="106"/>
        <end position="463"/>
    </location>
</feature>
<feature type="compositionally biased region" description="Polar residues" evidence="10">
    <location>
        <begin position="598"/>
        <end position="640"/>
    </location>
</feature>
<dbReference type="InterPro" id="IPR051999">
    <property type="entry name" value="Mediator_complex_subunit_1"/>
</dbReference>
<feature type="region of interest" description="Disordered" evidence="10">
    <location>
        <begin position="1201"/>
        <end position="1274"/>
    </location>
</feature>
<dbReference type="EMBL" id="JAPWDV010000001">
    <property type="protein sequence ID" value="KAJ6225072.1"/>
    <property type="molecule type" value="Genomic_DNA"/>
</dbReference>
<feature type="region of interest" description="Disordered" evidence="10">
    <location>
        <begin position="558"/>
        <end position="640"/>
    </location>
</feature>
<keyword evidence="5 9" id="KW-0010">Activator</keyword>
<keyword evidence="7 9" id="KW-0539">Nucleus</keyword>
<comment type="subcellular location">
    <subcellularLocation>
        <location evidence="1 9">Nucleus</location>
    </subcellularLocation>
</comment>
<feature type="compositionally biased region" description="Low complexity" evidence="10">
    <location>
        <begin position="573"/>
        <end position="590"/>
    </location>
</feature>
<sequence>MHGVVNGVSNLGSNQQQFSNGLSSNNAYVFQGFIKESQSQASTKQMNQNSSSSISMNDSTSSFLMEKLHSKSNQMKSWFELAKSVKQSVIEKRPIVSDNNDRLILQRCLDTIQNNIEVKSVQSMVERLETICRQLKLKFNNMPNSNQCFISSDMYYVEIKLNMETGQVLDCIISHQDVSVQSCPELVNVLQKGNFVEFSKHLEGLSAIYQIDNDKPIKGKAYSALRALEHDLGILAEVQKNNINDINNMIHKSPAGILEPRKGGYPMKMTFFVTPSDLSDLKAKTSFPLTVNMILERNLGYSATVYIEESPNMHKLQNESLICVKMSDGKNLPQVVAHTASNSTQLPACFVLKLSKSLPISIEQIKTISKVTGIDFPNVNQQSNLITLMANQIFTIKHIAEKTSSFYATLSDQNHCYYVNGNSVGIKGILVEKIPFTHPSNVPRILMYLRQQVLFNVIMGSIIRQLEDIESNCHIFEIAASDLNNIYVQFEHPIEQSLATMDIDLRDITNVKCRLYPNGFSSICSDDYASKTLQKTLSIPVTMRAIIIRAREVTAKLKANQKEQQPPSSSIYNSKNVTNNSNSDNSTNNKKSGDIDNKQTASSDVQMESNQIPSSHNKHNQYQSHQYSDINKSSTPSTQQIITQNKLKQNISTLNSSGNTMLMSMLSDVPHAAQGKPCKKRKRLSSAGEVVPNQKRRFEDVIPKSEPSDLDHISTKLPNSNELSSGSCISSSDDTSVDNQTYYSIKSDSSSQSSLSNVSHFDPTAISKSNSLVSSSTPNLSKLISQSGLTLTTPPKLKKSNSISGSSSTSNITLPVSTCTSPQINKNQIQFSNSLSLKYSDKIGSVSKSPKSAPISMLSNKMTDFENAAALAVAASSGGSHAIAAAAAAAVVSNYDNMTNPKRFIKQSKPKNLTTHSISSTASIQSSKSSPATVSVTSSIATSLSTSVNRPKEFKLNQQSLISPPIGNNTTSATSIKQKNLPSSVATSTVMSLSSPKQIQTSITSQPISQQSTNSLVSIPVTGTLSAAVQKNNQKATTKKSSLTAVVDRLRLNAGSESTPLPNATSAQNITINEMSSPSNINRTDGSTAKTLTSPSLGKSASEKSKYSRNIDSQFKVKQLMQDGLKMSITKTKPPNQSSPSSSVLSSASDILAKIGPSGTGLFKSSTNTKYTIPKIPKSSQAVTSSNSSTIVSTISSTITSPTHSSIISTSAVSSSPSSSSSSTSSSSKKLPNNPSKPSNLITSSNLPTSTGKTSPSPRISPKGGGGGQVKQNRNDKIFKNPEIPIPGTLTKLGQPLVGQMNSHRTNVPANIFKTNNLPFSNQSSTNWSQSANVLNEMAKISNSDLYNTNFERIGSSVGSSSDLAGKILPTSTSSTPSSPLESPSTVSDPLIIPIEAIESPSMVSEPLKCQPPLIIPTEAVERDIDIEYCNLMELS</sequence>
<evidence type="ECO:0000256" key="9">
    <source>
        <dbReference type="RuleBase" id="RU364059"/>
    </source>
</evidence>
<organism evidence="12 13">
    <name type="scientific">Blomia tropicalis</name>
    <name type="common">Mite</name>
    <dbReference type="NCBI Taxonomy" id="40697"/>
    <lineage>
        <taxon>Eukaryota</taxon>
        <taxon>Metazoa</taxon>
        <taxon>Ecdysozoa</taxon>
        <taxon>Arthropoda</taxon>
        <taxon>Chelicerata</taxon>
        <taxon>Arachnida</taxon>
        <taxon>Acari</taxon>
        <taxon>Acariformes</taxon>
        <taxon>Sarcoptiformes</taxon>
        <taxon>Astigmata</taxon>
        <taxon>Glycyphagoidea</taxon>
        <taxon>Echimyopodidae</taxon>
        <taxon>Blomia</taxon>
    </lineage>
</organism>
<evidence type="ECO:0000313" key="13">
    <source>
        <dbReference type="Proteomes" id="UP001142055"/>
    </source>
</evidence>
<dbReference type="InterPro" id="IPR019680">
    <property type="entry name" value="Mediator_Med1"/>
</dbReference>
<feature type="compositionally biased region" description="Polar residues" evidence="10">
    <location>
        <begin position="1243"/>
        <end position="1258"/>
    </location>
</feature>
<keyword evidence="13" id="KW-1185">Reference proteome</keyword>
<accession>A0A9Q0MIP4</accession>